<sequence length="120" mass="13102">MCVAKVYDAKFDAIVVGGGHNGLVAASYLARGGKRVLLLEANAELGGATASVRAFPDFDARLSRYSYLVSLLPDQIVTDLGIKFQTRGREISSYTPYHRNGVDDGLRISSRWDEATEQSF</sequence>
<evidence type="ECO:0008006" key="2">
    <source>
        <dbReference type="Google" id="ProtNLM"/>
    </source>
</evidence>
<proteinExistence type="predicted"/>
<name>A0A094Q3V7_9ZZZZ</name>
<gene>
    <name evidence="1" type="ORF">GM50_7290</name>
</gene>
<comment type="caution">
    <text evidence="1">The sequence shown here is derived from an EMBL/GenBank/DDBJ whole genome shotgun (WGS) entry which is preliminary data.</text>
</comment>
<dbReference type="Gene3D" id="3.50.50.60">
    <property type="entry name" value="FAD/NAD(P)-binding domain"/>
    <property type="match status" value="1"/>
</dbReference>
<feature type="non-terminal residue" evidence="1">
    <location>
        <position position="120"/>
    </location>
</feature>
<accession>A0A094Q3V7</accession>
<dbReference type="SUPFAM" id="SSF51905">
    <property type="entry name" value="FAD/NAD(P)-binding domain"/>
    <property type="match status" value="1"/>
</dbReference>
<dbReference type="Pfam" id="PF13450">
    <property type="entry name" value="NAD_binding_8"/>
    <property type="match status" value="1"/>
</dbReference>
<evidence type="ECO:0000313" key="1">
    <source>
        <dbReference type="EMBL" id="KGA18825.1"/>
    </source>
</evidence>
<reference evidence="1" key="1">
    <citation type="submission" date="2014-05" db="EMBL/GenBank/DDBJ databases">
        <title>Key roles for freshwater Actinobacteria revealed by deep metagenomic sequencing.</title>
        <authorList>
            <person name="Ghai R."/>
            <person name="Mizuno C.M."/>
            <person name="Picazo A."/>
            <person name="Camacho A."/>
            <person name="Rodriguez-Valera F."/>
        </authorList>
    </citation>
    <scope>NUCLEOTIDE SEQUENCE</scope>
</reference>
<dbReference type="EMBL" id="JNSK01000019">
    <property type="protein sequence ID" value="KGA18825.1"/>
    <property type="molecule type" value="Genomic_DNA"/>
</dbReference>
<dbReference type="GO" id="GO:0005829">
    <property type="term" value="C:cytosol"/>
    <property type="evidence" value="ECO:0007669"/>
    <property type="project" value="TreeGrafter"/>
</dbReference>
<dbReference type="InterPro" id="IPR036188">
    <property type="entry name" value="FAD/NAD-bd_sf"/>
</dbReference>
<dbReference type="PANTHER" id="PTHR10668:SF103">
    <property type="entry name" value="PYRIDINE NUCLEOTIDE-DISULFIDE OXIDOREDUCTASE DOMAIN-CONTAINING PROTEIN 2"/>
    <property type="match status" value="1"/>
</dbReference>
<protein>
    <recommendedName>
        <fullName evidence="2">FAD dependent oxidoreductase domain-containing protein</fullName>
    </recommendedName>
</protein>
<dbReference type="AlphaFoldDB" id="A0A094Q3V7"/>
<dbReference type="PANTHER" id="PTHR10668">
    <property type="entry name" value="PHYTOENE DEHYDROGENASE"/>
    <property type="match status" value="1"/>
</dbReference>
<organism evidence="1">
    <name type="scientific">freshwater metagenome</name>
    <dbReference type="NCBI Taxonomy" id="449393"/>
    <lineage>
        <taxon>unclassified sequences</taxon>
        <taxon>metagenomes</taxon>
        <taxon>ecological metagenomes</taxon>
    </lineage>
</organism>